<reference evidence="1" key="1">
    <citation type="submission" date="2023-06" db="EMBL/GenBank/DDBJ databases">
        <title>Genome-scale phylogeny and comparative genomics of the fungal order Sordariales.</title>
        <authorList>
            <consortium name="Lawrence Berkeley National Laboratory"/>
            <person name="Hensen N."/>
            <person name="Bonometti L."/>
            <person name="Westerberg I."/>
            <person name="Brannstrom I.O."/>
            <person name="Guillou S."/>
            <person name="Cros-Aarteil S."/>
            <person name="Calhoun S."/>
            <person name="Haridas S."/>
            <person name="Kuo A."/>
            <person name="Mondo S."/>
            <person name="Pangilinan J."/>
            <person name="Riley R."/>
            <person name="LaButti K."/>
            <person name="Andreopoulos B."/>
            <person name="Lipzen A."/>
            <person name="Chen C."/>
            <person name="Yanf M."/>
            <person name="Daum C."/>
            <person name="Ng V."/>
            <person name="Clum A."/>
            <person name="Steindorff A."/>
            <person name="Ohm R."/>
            <person name="Martin F."/>
            <person name="Silar P."/>
            <person name="Natvig D."/>
            <person name="Lalanne C."/>
            <person name="Gautier V."/>
            <person name="Ament-velasquez S.L."/>
            <person name="Kruys A."/>
            <person name="Hutchinson M.I."/>
            <person name="Powell A.J."/>
            <person name="Barry K."/>
            <person name="Miller A.N."/>
            <person name="Grigoriev I.V."/>
            <person name="Debuchy R."/>
            <person name="Gladieux P."/>
            <person name="Thoren M.H."/>
            <person name="Johannesson H."/>
        </authorList>
    </citation>
    <scope>NUCLEOTIDE SEQUENCE</scope>
    <source>
        <strain evidence="1">SMH3391-2</strain>
    </source>
</reference>
<feature type="non-terminal residue" evidence="1">
    <location>
        <position position="342"/>
    </location>
</feature>
<evidence type="ECO:0000313" key="1">
    <source>
        <dbReference type="EMBL" id="KAK0630760.1"/>
    </source>
</evidence>
<gene>
    <name evidence="1" type="ORF">B0T17DRAFT_461842</name>
</gene>
<dbReference type="EMBL" id="JAULSR010000002">
    <property type="protein sequence ID" value="KAK0630760.1"/>
    <property type="molecule type" value="Genomic_DNA"/>
</dbReference>
<evidence type="ECO:0000313" key="2">
    <source>
        <dbReference type="Proteomes" id="UP001174934"/>
    </source>
</evidence>
<comment type="caution">
    <text evidence="1">The sequence shown here is derived from an EMBL/GenBank/DDBJ whole genome shotgun (WGS) entry which is preliminary data.</text>
</comment>
<proteinExistence type="predicted"/>
<accession>A0AA39XBN7</accession>
<protein>
    <submittedName>
        <fullName evidence="1">Uncharacterized protein</fullName>
    </submittedName>
</protein>
<keyword evidence="2" id="KW-1185">Reference proteome</keyword>
<name>A0AA39XBN7_9PEZI</name>
<dbReference type="PANTHER" id="PTHR31252">
    <property type="entry name" value="DUF4419 DOMAIN-CONTAINING PROTEIN"/>
    <property type="match status" value="1"/>
</dbReference>
<feature type="non-terminal residue" evidence="1">
    <location>
        <position position="1"/>
    </location>
</feature>
<sequence>SQRRHIVQSSFGDLDQNSTIFATKNGLVHSCIEAYNDHHNLVLRPEDIWFAILTQLSTYVNANADQLRSQFVDHTGQLRLEIVVESLEGLDHGAMAYQMTKLMGDNLRDPELRDWVLPAFSTTNKCDQTVASIIFMGTMQKYFTYSWGTRCGIPAVTLLGEMHDWIKIAERCASRLGGLCAAGASFGLGARRWYHDVLRPVLAGFIETFRAPEGPTAQHFWKGIVDRHEPNGSGKTTYTGWITAFCYWDEEGKCLHRKWGGASGGTVHLSRSDIPMGFVKVPVTLLDNSRPIPTEMVAGSVGMRVRKADEKGDDNSYGSYGQPWEGYDTVQPETGWFMYKTE</sequence>
<dbReference type="PANTHER" id="PTHR31252:SF11">
    <property type="entry name" value="DUF4419 DOMAIN-CONTAINING PROTEIN"/>
    <property type="match status" value="1"/>
</dbReference>
<dbReference type="Proteomes" id="UP001174934">
    <property type="component" value="Unassembled WGS sequence"/>
</dbReference>
<dbReference type="Pfam" id="PF14388">
    <property type="entry name" value="DUF4419"/>
    <property type="match status" value="1"/>
</dbReference>
<dbReference type="AlphaFoldDB" id="A0AA39XBN7"/>
<organism evidence="1 2">
    <name type="scientific">Bombardia bombarda</name>
    <dbReference type="NCBI Taxonomy" id="252184"/>
    <lineage>
        <taxon>Eukaryota</taxon>
        <taxon>Fungi</taxon>
        <taxon>Dikarya</taxon>
        <taxon>Ascomycota</taxon>
        <taxon>Pezizomycotina</taxon>
        <taxon>Sordariomycetes</taxon>
        <taxon>Sordariomycetidae</taxon>
        <taxon>Sordariales</taxon>
        <taxon>Lasiosphaeriaceae</taxon>
        <taxon>Bombardia</taxon>
    </lineage>
</organism>
<dbReference type="InterPro" id="IPR025533">
    <property type="entry name" value="DUF4419"/>
</dbReference>